<dbReference type="Proteomes" id="UP000001070">
    <property type="component" value="Unassembled WGS sequence"/>
</dbReference>
<feature type="transmembrane region" description="Helical" evidence="6">
    <location>
        <begin position="278"/>
        <end position="302"/>
    </location>
</feature>
<dbReference type="Pfam" id="PF08395">
    <property type="entry name" value="7tm_7"/>
    <property type="match status" value="1"/>
</dbReference>
<evidence type="ECO:0000256" key="1">
    <source>
        <dbReference type="ARBA" id="ARBA00004651"/>
    </source>
</evidence>
<name>B4JW49_DROGR</name>
<accession>B4JW49</accession>
<proteinExistence type="inferred from homology"/>
<dbReference type="InterPro" id="IPR013604">
    <property type="entry name" value="7TM_chemorcpt"/>
</dbReference>
<keyword evidence="6" id="KW-0807">Transducer</keyword>
<dbReference type="GO" id="GO:0050909">
    <property type="term" value="P:sensory perception of taste"/>
    <property type="evidence" value="ECO:0007669"/>
    <property type="project" value="InterPro"/>
</dbReference>
<evidence type="ECO:0000256" key="3">
    <source>
        <dbReference type="ARBA" id="ARBA00022692"/>
    </source>
</evidence>
<keyword evidence="5 6" id="KW-0472">Membrane</keyword>
<evidence type="ECO:0000313" key="7">
    <source>
        <dbReference type="EMBL" id="EDV98187.1"/>
    </source>
</evidence>
<comment type="function">
    <text evidence="6">Gustatory receptor which mediates acceptance or avoidance behavior, depending on its substrates.</text>
</comment>
<dbReference type="GO" id="GO:0007165">
    <property type="term" value="P:signal transduction"/>
    <property type="evidence" value="ECO:0007669"/>
    <property type="project" value="UniProtKB-KW"/>
</dbReference>
<dbReference type="OMA" id="RETWLTR"/>
<dbReference type="OrthoDB" id="7835106at2759"/>
<feature type="transmembrane region" description="Helical" evidence="6">
    <location>
        <begin position="134"/>
        <end position="157"/>
    </location>
</feature>
<dbReference type="InParanoid" id="B4JW49"/>
<keyword evidence="6" id="KW-0675">Receptor</keyword>
<sequence length="380" mass="44755">MDASRLLSSYHNYALIIGVTSYRRVAGSYRQTWLTRSYVLLLNIFVILTLPYVFYRSTQHIQRLNWFPNIISYTTYVLYSVSYVAIAYTLISRGSRDKVLLEVDSIVRRLKCLKSRENLPSSTERTCNSLYYVFYLKLGAVLSLCVCSMMSCLMLPSDFKVTVVLYAFFFSCAMNIPLVATYRYYLALWDIAYCYQYINGKLEHLMKCVRNRYPTQVELEELHRLWSLHALLGRCTLKINRVYGLLMLTARFDNLVYCVVNGYWGIIFTFSFKTPLGFLLYGSANYLIRLVDFFLLNFMCDLTTQYQNYAYHSVSEGYWFKELNAYLLYASTSKLNLWVCGLYKVNRKCWYQMLLSILNLLILLLQFHLLLRKKFTLDST</sequence>
<dbReference type="eggNOG" id="ENOG502TBUU">
    <property type="taxonomic scope" value="Eukaryota"/>
</dbReference>
<comment type="similarity">
    <text evidence="6">Belongs to the insect chemoreceptor superfamily. Gustatory receptor (GR) family.</text>
</comment>
<organism evidence="8">
    <name type="scientific">Drosophila grimshawi</name>
    <name type="common">Hawaiian fruit fly</name>
    <name type="synonym">Idiomyia grimshawi</name>
    <dbReference type="NCBI Taxonomy" id="7222"/>
    <lineage>
        <taxon>Eukaryota</taxon>
        <taxon>Metazoa</taxon>
        <taxon>Ecdysozoa</taxon>
        <taxon>Arthropoda</taxon>
        <taxon>Hexapoda</taxon>
        <taxon>Insecta</taxon>
        <taxon>Pterygota</taxon>
        <taxon>Neoptera</taxon>
        <taxon>Endopterygota</taxon>
        <taxon>Diptera</taxon>
        <taxon>Brachycera</taxon>
        <taxon>Muscomorpha</taxon>
        <taxon>Ephydroidea</taxon>
        <taxon>Drosophilidae</taxon>
        <taxon>Drosophila</taxon>
        <taxon>Hawaiian Drosophila</taxon>
    </lineage>
</organism>
<keyword evidence="2 6" id="KW-1003">Cell membrane</keyword>
<evidence type="ECO:0000256" key="4">
    <source>
        <dbReference type="ARBA" id="ARBA00022989"/>
    </source>
</evidence>
<dbReference type="PhylomeDB" id="B4JW49"/>
<comment type="subcellular location">
    <subcellularLocation>
        <location evidence="1 6">Cell membrane</location>
        <topology evidence="1 6">Multi-pass membrane protein</topology>
    </subcellularLocation>
</comment>
<dbReference type="FunCoup" id="B4JW49">
    <property type="interactions" value="14"/>
</dbReference>
<gene>
    <name evidence="7" type="primary">Dgri\GH22813</name>
    <name evidence="7" type="ORF">Dgri_GH22813</name>
</gene>
<evidence type="ECO:0000256" key="2">
    <source>
        <dbReference type="ARBA" id="ARBA00022475"/>
    </source>
</evidence>
<evidence type="ECO:0000256" key="5">
    <source>
        <dbReference type="ARBA" id="ARBA00023136"/>
    </source>
</evidence>
<dbReference type="HOGENOM" id="CLU_043996_0_0_1"/>
<evidence type="ECO:0000256" key="6">
    <source>
        <dbReference type="RuleBase" id="RU363108"/>
    </source>
</evidence>
<feature type="transmembrane region" description="Helical" evidence="6">
    <location>
        <begin position="350"/>
        <end position="371"/>
    </location>
</feature>
<feature type="transmembrane region" description="Helical" evidence="6">
    <location>
        <begin position="33"/>
        <end position="55"/>
    </location>
</feature>
<feature type="transmembrane region" description="Helical" evidence="6">
    <location>
        <begin position="70"/>
        <end position="91"/>
    </location>
</feature>
<keyword evidence="3 6" id="KW-0812">Transmembrane</keyword>
<protein>
    <recommendedName>
        <fullName evidence="6">Gustatory receptor</fullName>
    </recommendedName>
</protein>
<reference evidence="7 8" key="1">
    <citation type="journal article" date="2007" name="Nature">
        <title>Evolution of genes and genomes on the Drosophila phylogeny.</title>
        <authorList>
            <consortium name="Drosophila 12 Genomes Consortium"/>
            <person name="Clark A.G."/>
            <person name="Eisen M.B."/>
            <person name="Smith D.R."/>
            <person name="Bergman C.M."/>
            <person name="Oliver B."/>
            <person name="Markow T.A."/>
            <person name="Kaufman T.C."/>
            <person name="Kellis M."/>
            <person name="Gelbart W."/>
            <person name="Iyer V.N."/>
            <person name="Pollard D.A."/>
            <person name="Sackton T.B."/>
            <person name="Larracuente A.M."/>
            <person name="Singh N.D."/>
            <person name="Abad J.P."/>
            <person name="Abt D.N."/>
            <person name="Adryan B."/>
            <person name="Aguade M."/>
            <person name="Akashi H."/>
            <person name="Anderson W.W."/>
            <person name="Aquadro C.F."/>
            <person name="Ardell D.H."/>
            <person name="Arguello R."/>
            <person name="Artieri C.G."/>
            <person name="Barbash D.A."/>
            <person name="Barker D."/>
            <person name="Barsanti P."/>
            <person name="Batterham P."/>
            <person name="Batzoglou S."/>
            <person name="Begun D."/>
            <person name="Bhutkar A."/>
            <person name="Blanco E."/>
            <person name="Bosak S.A."/>
            <person name="Bradley R.K."/>
            <person name="Brand A.D."/>
            <person name="Brent M.R."/>
            <person name="Brooks A.N."/>
            <person name="Brown R.H."/>
            <person name="Butlin R.K."/>
            <person name="Caggese C."/>
            <person name="Calvi B.R."/>
            <person name="Bernardo de Carvalho A."/>
            <person name="Caspi A."/>
            <person name="Castrezana S."/>
            <person name="Celniker S.E."/>
            <person name="Chang J.L."/>
            <person name="Chapple C."/>
            <person name="Chatterji S."/>
            <person name="Chinwalla A."/>
            <person name="Civetta A."/>
            <person name="Clifton S.W."/>
            <person name="Comeron J.M."/>
            <person name="Costello J.C."/>
            <person name="Coyne J.A."/>
            <person name="Daub J."/>
            <person name="David R.G."/>
            <person name="Delcher A.L."/>
            <person name="Delehaunty K."/>
            <person name="Do C.B."/>
            <person name="Ebling H."/>
            <person name="Edwards K."/>
            <person name="Eickbush T."/>
            <person name="Evans J.D."/>
            <person name="Filipski A."/>
            <person name="Findeiss S."/>
            <person name="Freyhult E."/>
            <person name="Fulton L."/>
            <person name="Fulton R."/>
            <person name="Garcia A.C."/>
            <person name="Gardiner A."/>
            <person name="Garfield D.A."/>
            <person name="Garvin B.E."/>
            <person name="Gibson G."/>
            <person name="Gilbert D."/>
            <person name="Gnerre S."/>
            <person name="Godfrey J."/>
            <person name="Good R."/>
            <person name="Gotea V."/>
            <person name="Gravely B."/>
            <person name="Greenberg A.J."/>
            <person name="Griffiths-Jones S."/>
            <person name="Gross S."/>
            <person name="Guigo R."/>
            <person name="Gustafson E.A."/>
            <person name="Haerty W."/>
            <person name="Hahn M.W."/>
            <person name="Halligan D.L."/>
            <person name="Halpern A.L."/>
            <person name="Halter G.M."/>
            <person name="Han M.V."/>
            <person name="Heger A."/>
            <person name="Hillier L."/>
            <person name="Hinrichs A.S."/>
            <person name="Holmes I."/>
            <person name="Hoskins R.A."/>
            <person name="Hubisz M.J."/>
            <person name="Hultmark D."/>
            <person name="Huntley M.A."/>
            <person name="Jaffe D.B."/>
            <person name="Jagadeeshan S."/>
            <person name="Jeck W.R."/>
            <person name="Johnson J."/>
            <person name="Jones C.D."/>
            <person name="Jordan W.C."/>
            <person name="Karpen G.H."/>
            <person name="Kataoka E."/>
            <person name="Keightley P.D."/>
            <person name="Kheradpour P."/>
            <person name="Kirkness E.F."/>
            <person name="Koerich L.B."/>
            <person name="Kristiansen K."/>
            <person name="Kudrna D."/>
            <person name="Kulathinal R.J."/>
            <person name="Kumar S."/>
            <person name="Kwok R."/>
            <person name="Lander E."/>
            <person name="Langley C.H."/>
            <person name="Lapoint R."/>
            <person name="Lazzaro B.P."/>
            <person name="Lee S.J."/>
            <person name="Levesque L."/>
            <person name="Li R."/>
            <person name="Lin C.F."/>
            <person name="Lin M.F."/>
            <person name="Lindblad-Toh K."/>
            <person name="Llopart A."/>
            <person name="Long M."/>
            <person name="Low L."/>
            <person name="Lozovsky E."/>
            <person name="Lu J."/>
            <person name="Luo M."/>
            <person name="Machado C.A."/>
            <person name="Makalowski W."/>
            <person name="Marzo M."/>
            <person name="Matsuda M."/>
            <person name="Matzkin L."/>
            <person name="McAllister B."/>
            <person name="McBride C.S."/>
            <person name="McKernan B."/>
            <person name="McKernan K."/>
            <person name="Mendez-Lago M."/>
            <person name="Minx P."/>
            <person name="Mollenhauer M.U."/>
            <person name="Montooth K."/>
            <person name="Mount S.M."/>
            <person name="Mu X."/>
            <person name="Myers E."/>
            <person name="Negre B."/>
            <person name="Newfeld S."/>
            <person name="Nielsen R."/>
            <person name="Noor M.A."/>
            <person name="O'Grady P."/>
            <person name="Pachter L."/>
            <person name="Papaceit M."/>
            <person name="Parisi M.J."/>
            <person name="Parisi M."/>
            <person name="Parts L."/>
            <person name="Pedersen J.S."/>
            <person name="Pesole G."/>
            <person name="Phillippy A.M."/>
            <person name="Ponting C.P."/>
            <person name="Pop M."/>
            <person name="Porcelli D."/>
            <person name="Powell J.R."/>
            <person name="Prohaska S."/>
            <person name="Pruitt K."/>
            <person name="Puig M."/>
            <person name="Quesneville H."/>
            <person name="Ram K.R."/>
            <person name="Rand D."/>
            <person name="Rasmussen M.D."/>
            <person name="Reed L.K."/>
            <person name="Reenan R."/>
            <person name="Reily A."/>
            <person name="Remington K.A."/>
            <person name="Rieger T.T."/>
            <person name="Ritchie M.G."/>
            <person name="Robin C."/>
            <person name="Rogers Y.H."/>
            <person name="Rohde C."/>
            <person name="Rozas J."/>
            <person name="Rubenfield M.J."/>
            <person name="Ruiz A."/>
            <person name="Russo S."/>
            <person name="Salzberg S.L."/>
            <person name="Sanchez-Gracia A."/>
            <person name="Saranga D.J."/>
            <person name="Sato H."/>
            <person name="Schaeffer S.W."/>
            <person name="Schatz M.C."/>
            <person name="Schlenke T."/>
            <person name="Schwartz R."/>
            <person name="Segarra C."/>
            <person name="Singh R.S."/>
            <person name="Sirot L."/>
            <person name="Sirota M."/>
            <person name="Sisneros N.B."/>
            <person name="Smith C.D."/>
            <person name="Smith T.F."/>
            <person name="Spieth J."/>
            <person name="Stage D.E."/>
            <person name="Stark A."/>
            <person name="Stephan W."/>
            <person name="Strausberg R.L."/>
            <person name="Strempel S."/>
            <person name="Sturgill D."/>
            <person name="Sutton G."/>
            <person name="Sutton G.G."/>
            <person name="Tao W."/>
            <person name="Teichmann S."/>
            <person name="Tobari Y.N."/>
            <person name="Tomimura Y."/>
            <person name="Tsolas J.M."/>
            <person name="Valente V.L."/>
            <person name="Venter E."/>
            <person name="Venter J.C."/>
            <person name="Vicario S."/>
            <person name="Vieira F.G."/>
            <person name="Vilella A.J."/>
            <person name="Villasante A."/>
            <person name="Walenz B."/>
            <person name="Wang J."/>
            <person name="Wasserman M."/>
            <person name="Watts T."/>
            <person name="Wilson D."/>
            <person name="Wilson R.K."/>
            <person name="Wing R.A."/>
            <person name="Wolfner M.F."/>
            <person name="Wong A."/>
            <person name="Wong G.K."/>
            <person name="Wu C.I."/>
            <person name="Wu G."/>
            <person name="Yamamoto D."/>
            <person name="Yang H.P."/>
            <person name="Yang S.P."/>
            <person name="Yorke J.A."/>
            <person name="Yoshida K."/>
            <person name="Zdobnov E."/>
            <person name="Zhang P."/>
            <person name="Zhang Y."/>
            <person name="Zimin A.V."/>
            <person name="Baldwin J."/>
            <person name="Abdouelleil A."/>
            <person name="Abdulkadir J."/>
            <person name="Abebe A."/>
            <person name="Abera B."/>
            <person name="Abreu J."/>
            <person name="Acer S.C."/>
            <person name="Aftuck L."/>
            <person name="Alexander A."/>
            <person name="An P."/>
            <person name="Anderson E."/>
            <person name="Anderson S."/>
            <person name="Arachi H."/>
            <person name="Azer M."/>
            <person name="Bachantsang P."/>
            <person name="Barry A."/>
            <person name="Bayul T."/>
            <person name="Berlin A."/>
            <person name="Bessette D."/>
            <person name="Bloom T."/>
            <person name="Blye J."/>
            <person name="Boguslavskiy L."/>
            <person name="Bonnet C."/>
            <person name="Boukhgalter B."/>
            <person name="Bourzgui I."/>
            <person name="Brown A."/>
            <person name="Cahill P."/>
            <person name="Channer S."/>
            <person name="Cheshatsang Y."/>
            <person name="Chuda L."/>
            <person name="Citroen M."/>
            <person name="Collymore A."/>
            <person name="Cooke P."/>
            <person name="Costello M."/>
            <person name="D'Aco K."/>
            <person name="Daza R."/>
            <person name="De Haan G."/>
            <person name="DeGray S."/>
            <person name="DeMaso C."/>
            <person name="Dhargay N."/>
            <person name="Dooley K."/>
            <person name="Dooley E."/>
            <person name="Doricent M."/>
            <person name="Dorje P."/>
            <person name="Dorjee K."/>
            <person name="Dupes A."/>
            <person name="Elong R."/>
            <person name="Falk J."/>
            <person name="Farina A."/>
            <person name="Faro S."/>
            <person name="Ferguson D."/>
            <person name="Fisher S."/>
            <person name="Foley C.D."/>
            <person name="Franke A."/>
            <person name="Friedrich D."/>
            <person name="Gadbois L."/>
            <person name="Gearin G."/>
            <person name="Gearin C.R."/>
            <person name="Giannoukos G."/>
            <person name="Goode T."/>
            <person name="Graham J."/>
            <person name="Grandbois E."/>
            <person name="Grewal S."/>
            <person name="Gyaltsen K."/>
            <person name="Hafez N."/>
            <person name="Hagos B."/>
            <person name="Hall J."/>
            <person name="Henson C."/>
            <person name="Hollinger A."/>
            <person name="Honan T."/>
            <person name="Huard M.D."/>
            <person name="Hughes L."/>
            <person name="Hurhula B."/>
            <person name="Husby M.E."/>
            <person name="Kamat A."/>
            <person name="Kanga B."/>
            <person name="Kashin S."/>
            <person name="Khazanovich D."/>
            <person name="Kisner P."/>
            <person name="Lance K."/>
            <person name="Lara M."/>
            <person name="Lee W."/>
            <person name="Lennon N."/>
            <person name="Letendre F."/>
            <person name="LeVine R."/>
            <person name="Lipovsky A."/>
            <person name="Liu X."/>
            <person name="Liu J."/>
            <person name="Liu S."/>
            <person name="Lokyitsang T."/>
            <person name="Lokyitsang Y."/>
            <person name="Lubonja R."/>
            <person name="Lui A."/>
            <person name="MacDonald P."/>
            <person name="Magnisalis V."/>
            <person name="Maru K."/>
            <person name="Matthews C."/>
            <person name="McCusker W."/>
            <person name="McDonough S."/>
            <person name="Mehta T."/>
            <person name="Meldrim J."/>
            <person name="Meneus L."/>
            <person name="Mihai O."/>
            <person name="Mihalev A."/>
            <person name="Mihova T."/>
            <person name="Mittelman R."/>
            <person name="Mlenga V."/>
            <person name="Montmayeur A."/>
            <person name="Mulrain L."/>
            <person name="Navidi A."/>
            <person name="Naylor J."/>
            <person name="Negash T."/>
            <person name="Nguyen T."/>
            <person name="Nguyen N."/>
            <person name="Nicol R."/>
            <person name="Norbu C."/>
            <person name="Norbu N."/>
            <person name="Novod N."/>
            <person name="O'Neill B."/>
            <person name="Osman S."/>
            <person name="Markiewicz E."/>
            <person name="Oyono O.L."/>
            <person name="Patti C."/>
            <person name="Phunkhang P."/>
            <person name="Pierre F."/>
            <person name="Priest M."/>
            <person name="Raghuraman S."/>
            <person name="Rege F."/>
            <person name="Reyes R."/>
            <person name="Rise C."/>
            <person name="Rogov P."/>
            <person name="Ross K."/>
            <person name="Ryan E."/>
            <person name="Settipalli S."/>
            <person name="Shea T."/>
            <person name="Sherpa N."/>
            <person name="Shi L."/>
            <person name="Shih D."/>
            <person name="Sparrow T."/>
            <person name="Spaulding J."/>
            <person name="Stalker J."/>
            <person name="Stange-Thomann N."/>
            <person name="Stavropoulos S."/>
            <person name="Stone C."/>
            <person name="Strader C."/>
            <person name="Tesfaye S."/>
            <person name="Thomson T."/>
            <person name="Thoulutsang Y."/>
            <person name="Thoulutsang D."/>
            <person name="Topham K."/>
            <person name="Topping I."/>
            <person name="Tsamla T."/>
            <person name="Vassiliev H."/>
            <person name="Vo A."/>
            <person name="Wangchuk T."/>
            <person name="Wangdi T."/>
            <person name="Weiand M."/>
            <person name="Wilkinson J."/>
            <person name="Wilson A."/>
            <person name="Yadav S."/>
            <person name="Young G."/>
            <person name="Yu Q."/>
            <person name="Zembek L."/>
            <person name="Zhong D."/>
            <person name="Zimmer A."/>
            <person name="Zwirko Z."/>
            <person name="Jaffe D.B."/>
            <person name="Alvarez P."/>
            <person name="Brockman W."/>
            <person name="Butler J."/>
            <person name="Chin C."/>
            <person name="Gnerre S."/>
            <person name="Grabherr M."/>
            <person name="Kleber M."/>
            <person name="Mauceli E."/>
            <person name="MacCallum I."/>
        </authorList>
    </citation>
    <scope>NUCLEOTIDE SEQUENCE [LARGE SCALE GENOMIC DNA]</scope>
    <source>
        <strain evidence="8">Tucson 15287-2541.00</strain>
    </source>
</reference>
<feature type="transmembrane region" description="Helical" evidence="6">
    <location>
        <begin position="163"/>
        <end position="185"/>
    </location>
</feature>
<keyword evidence="8" id="KW-1185">Reference proteome</keyword>
<dbReference type="AlphaFoldDB" id="B4JW49"/>
<feature type="transmembrane region" description="Helical" evidence="6">
    <location>
        <begin position="255"/>
        <end position="272"/>
    </location>
</feature>
<dbReference type="EMBL" id="CH916375">
    <property type="protein sequence ID" value="EDV98187.1"/>
    <property type="molecule type" value="Genomic_DNA"/>
</dbReference>
<keyword evidence="4 6" id="KW-1133">Transmembrane helix</keyword>
<dbReference type="GO" id="GO:0005886">
    <property type="term" value="C:plasma membrane"/>
    <property type="evidence" value="ECO:0007669"/>
    <property type="project" value="UniProtKB-SubCell"/>
</dbReference>
<evidence type="ECO:0000313" key="8">
    <source>
        <dbReference type="Proteomes" id="UP000001070"/>
    </source>
</evidence>